<sequence length="79" mass="8714">MNPNAEKIHFKDEASLKSIGQKIRAARKQNGLTIAALAFKCGVDDSQIGRMERGETNFTILSLLQVAHHLSTDPKELLP</sequence>
<proteinExistence type="predicted"/>
<dbReference type="InterPro" id="IPR050807">
    <property type="entry name" value="TransReg_Diox_bact_type"/>
</dbReference>
<keyword evidence="4" id="KW-1185">Reference proteome</keyword>
<evidence type="ECO:0000256" key="1">
    <source>
        <dbReference type="ARBA" id="ARBA00023125"/>
    </source>
</evidence>
<reference evidence="3 4" key="1">
    <citation type="submission" date="2016-11" db="EMBL/GenBank/DDBJ databases">
        <authorList>
            <person name="Jaros S."/>
            <person name="Januszkiewicz K."/>
            <person name="Wedrychowicz H."/>
        </authorList>
    </citation>
    <scope>NUCLEOTIDE SEQUENCE [LARGE SCALE GENOMIC DNA]</scope>
    <source>
        <strain evidence="3 4">DSM 26897</strain>
    </source>
</reference>
<dbReference type="PANTHER" id="PTHR46797">
    <property type="entry name" value="HTH-TYPE TRANSCRIPTIONAL REGULATOR"/>
    <property type="match status" value="1"/>
</dbReference>
<evidence type="ECO:0000313" key="3">
    <source>
        <dbReference type="EMBL" id="SHE30427.1"/>
    </source>
</evidence>
<dbReference type="RefSeq" id="WP_216820726.1">
    <property type="nucleotide sequence ID" value="NZ_FQUO01000001.1"/>
</dbReference>
<dbReference type="CDD" id="cd00093">
    <property type="entry name" value="HTH_XRE"/>
    <property type="match status" value="1"/>
</dbReference>
<dbReference type="GO" id="GO:0003677">
    <property type="term" value="F:DNA binding"/>
    <property type="evidence" value="ECO:0007669"/>
    <property type="project" value="UniProtKB-KW"/>
</dbReference>
<dbReference type="GO" id="GO:0005829">
    <property type="term" value="C:cytosol"/>
    <property type="evidence" value="ECO:0007669"/>
    <property type="project" value="TreeGrafter"/>
</dbReference>
<dbReference type="Gene3D" id="1.10.260.40">
    <property type="entry name" value="lambda repressor-like DNA-binding domains"/>
    <property type="match status" value="1"/>
</dbReference>
<dbReference type="SUPFAM" id="SSF47413">
    <property type="entry name" value="lambda repressor-like DNA-binding domains"/>
    <property type="match status" value="1"/>
</dbReference>
<dbReference type="EMBL" id="FQUO01000001">
    <property type="protein sequence ID" value="SHE30427.1"/>
    <property type="molecule type" value="Genomic_DNA"/>
</dbReference>
<feature type="domain" description="HTH cro/C1-type" evidence="2">
    <location>
        <begin position="23"/>
        <end position="77"/>
    </location>
</feature>
<dbReference type="AlphaFoldDB" id="A0A1M4SEI8"/>
<dbReference type="Proteomes" id="UP000184368">
    <property type="component" value="Unassembled WGS sequence"/>
</dbReference>
<evidence type="ECO:0000313" key="4">
    <source>
        <dbReference type="Proteomes" id="UP000184368"/>
    </source>
</evidence>
<name>A0A1M4SEI8_9BACT</name>
<evidence type="ECO:0000259" key="2">
    <source>
        <dbReference type="PROSITE" id="PS50943"/>
    </source>
</evidence>
<protein>
    <submittedName>
        <fullName evidence="3">Helix-turn-helix</fullName>
    </submittedName>
</protein>
<dbReference type="Pfam" id="PF01381">
    <property type="entry name" value="HTH_3"/>
    <property type="match status" value="1"/>
</dbReference>
<gene>
    <name evidence="3" type="ORF">SAMN05444008_10192</name>
</gene>
<dbReference type="InterPro" id="IPR010982">
    <property type="entry name" value="Lambda_DNA-bd_dom_sf"/>
</dbReference>
<dbReference type="GO" id="GO:0003700">
    <property type="term" value="F:DNA-binding transcription factor activity"/>
    <property type="evidence" value="ECO:0007669"/>
    <property type="project" value="TreeGrafter"/>
</dbReference>
<accession>A0A1M4SEI8</accession>
<dbReference type="InterPro" id="IPR001387">
    <property type="entry name" value="Cro/C1-type_HTH"/>
</dbReference>
<dbReference type="SMART" id="SM00530">
    <property type="entry name" value="HTH_XRE"/>
    <property type="match status" value="1"/>
</dbReference>
<keyword evidence="1" id="KW-0238">DNA-binding</keyword>
<dbReference type="PANTHER" id="PTHR46797:SF1">
    <property type="entry name" value="METHYLPHOSPHONATE SYNTHASE"/>
    <property type="match status" value="1"/>
</dbReference>
<organism evidence="3 4">
    <name type="scientific">Cnuella takakiae</name>
    <dbReference type="NCBI Taxonomy" id="1302690"/>
    <lineage>
        <taxon>Bacteria</taxon>
        <taxon>Pseudomonadati</taxon>
        <taxon>Bacteroidota</taxon>
        <taxon>Chitinophagia</taxon>
        <taxon>Chitinophagales</taxon>
        <taxon>Chitinophagaceae</taxon>
        <taxon>Cnuella</taxon>
    </lineage>
</organism>
<dbReference type="STRING" id="1302690.BUE76_23320"/>
<dbReference type="PROSITE" id="PS50943">
    <property type="entry name" value="HTH_CROC1"/>
    <property type="match status" value="1"/>
</dbReference>